<dbReference type="InterPro" id="IPR029063">
    <property type="entry name" value="SAM-dependent_MTases_sf"/>
</dbReference>
<dbReference type="Gene3D" id="3.40.50.150">
    <property type="entry name" value="Vaccinia Virus protein VP39"/>
    <property type="match status" value="1"/>
</dbReference>
<dbReference type="Proteomes" id="UP001183176">
    <property type="component" value="Unassembled WGS sequence"/>
</dbReference>
<dbReference type="RefSeq" id="WP_311424629.1">
    <property type="nucleotide sequence ID" value="NZ_JAVREH010000040.1"/>
</dbReference>
<feature type="region of interest" description="Disordered" evidence="1">
    <location>
        <begin position="320"/>
        <end position="355"/>
    </location>
</feature>
<organism evidence="2 3">
    <name type="scientific">Jatrophihabitans lederbergiae</name>
    <dbReference type="NCBI Taxonomy" id="3075547"/>
    <lineage>
        <taxon>Bacteria</taxon>
        <taxon>Bacillati</taxon>
        <taxon>Actinomycetota</taxon>
        <taxon>Actinomycetes</taxon>
        <taxon>Jatrophihabitantales</taxon>
        <taxon>Jatrophihabitantaceae</taxon>
        <taxon>Jatrophihabitans</taxon>
    </lineage>
</organism>
<accession>A0ABU2JGX2</accession>
<evidence type="ECO:0008006" key="4">
    <source>
        <dbReference type="Google" id="ProtNLM"/>
    </source>
</evidence>
<dbReference type="CDD" id="cd02440">
    <property type="entry name" value="AdoMet_MTases"/>
    <property type="match status" value="1"/>
</dbReference>
<proteinExistence type="predicted"/>
<dbReference type="EMBL" id="JAVREH010000040">
    <property type="protein sequence ID" value="MDT0263483.1"/>
    <property type="molecule type" value="Genomic_DNA"/>
</dbReference>
<dbReference type="PRINTS" id="PR00507">
    <property type="entry name" value="N12N6MTFRASE"/>
</dbReference>
<protein>
    <recommendedName>
        <fullName evidence="4">Class I SAM-dependent methyltransferase</fullName>
    </recommendedName>
</protein>
<dbReference type="PANTHER" id="PTHR41313:SF1">
    <property type="entry name" value="DNA METHYLASE ADENINE-SPECIFIC DOMAIN-CONTAINING PROTEIN"/>
    <property type="match status" value="1"/>
</dbReference>
<name>A0ABU2JGX2_9ACTN</name>
<reference evidence="3" key="1">
    <citation type="submission" date="2023-07" db="EMBL/GenBank/DDBJ databases">
        <title>30 novel species of actinomycetes from the DSMZ collection.</title>
        <authorList>
            <person name="Nouioui I."/>
        </authorList>
    </citation>
    <scope>NUCLEOTIDE SEQUENCE [LARGE SCALE GENOMIC DNA]</scope>
    <source>
        <strain evidence="3">DSM 44399</strain>
    </source>
</reference>
<sequence length="355" mass="37494">MTANVAALTLLRELQTAARPATGDEQQVIARWSGWGAVPAVFDERSERFAAARAELKQLLDEREWRAASKTTLNAHYTDAALAQTMWDVVTDAGFGAESEPVRVLEPGCGAGTFIGLAPAAVTAKDSALFGVELDPTTAAIAQHLYPHADIRQESFAHTRMPRDYLDLVIGNVPFGKVALHDPVHNGGGHSLHNHFIIKSLALTRPGGVVTVLTSHYTMDATNPAARREIAAMSDLVAAVRLPMSAHQRAAGTQAITDVLVLRRRDPADGPGDADGWPSTAARTGFQRLLPRGSGFDGVAHYVGGIDQRVVRVPGAAFGRSSTETLGPSDTAPGPAFGTAAETGGEQHGLLRLGP</sequence>
<dbReference type="SUPFAM" id="SSF53335">
    <property type="entry name" value="S-adenosyl-L-methionine-dependent methyltransferases"/>
    <property type="match status" value="1"/>
</dbReference>
<evidence type="ECO:0000313" key="2">
    <source>
        <dbReference type="EMBL" id="MDT0263483.1"/>
    </source>
</evidence>
<evidence type="ECO:0000313" key="3">
    <source>
        <dbReference type="Proteomes" id="UP001183176"/>
    </source>
</evidence>
<evidence type="ECO:0000256" key="1">
    <source>
        <dbReference type="SAM" id="MobiDB-lite"/>
    </source>
</evidence>
<dbReference type="InterPro" id="IPR052933">
    <property type="entry name" value="DNA_Protect_Modify"/>
</dbReference>
<keyword evidence="3" id="KW-1185">Reference proteome</keyword>
<comment type="caution">
    <text evidence="2">The sequence shown here is derived from an EMBL/GenBank/DDBJ whole genome shotgun (WGS) entry which is preliminary data.</text>
</comment>
<dbReference type="PANTHER" id="PTHR41313">
    <property type="entry name" value="ADENINE-SPECIFIC METHYLTRANSFERASE"/>
    <property type="match status" value="1"/>
</dbReference>
<gene>
    <name evidence="2" type="ORF">RM423_19040</name>
</gene>